<dbReference type="AlphaFoldDB" id="A0A1F5H4L5"/>
<keyword evidence="3 5" id="KW-1133">Transmembrane helix</keyword>
<feature type="transmembrane region" description="Helical" evidence="5">
    <location>
        <begin position="12"/>
        <end position="31"/>
    </location>
</feature>
<accession>A0A1F5H4L5</accession>
<dbReference type="PANTHER" id="PTHR36460">
    <property type="entry name" value="UPF0132 DOMAIN PROTEIN (AFU_ORTHOLOGUE AFUA_3G10255)"/>
    <property type="match status" value="1"/>
</dbReference>
<comment type="subcellular location">
    <subcellularLocation>
        <location evidence="1">Membrane</location>
        <topology evidence="1">Multi-pass membrane protein</topology>
    </subcellularLocation>
</comment>
<dbReference type="Pfam" id="PF09685">
    <property type="entry name" value="MamF_MmsF"/>
    <property type="match status" value="1"/>
</dbReference>
<dbReference type="EMBL" id="MFBT01000025">
    <property type="protein sequence ID" value="OGD99028.1"/>
    <property type="molecule type" value="Genomic_DNA"/>
</dbReference>
<evidence type="ECO:0000313" key="6">
    <source>
        <dbReference type="EMBL" id="OGD99028.1"/>
    </source>
</evidence>
<feature type="transmembrane region" description="Helical" evidence="5">
    <location>
        <begin position="66"/>
        <end position="90"/>
    </location>
</feature>
<gene>
    <name evidence="6" type="ORF">A3B54_04550</name>
</gene>
<proteinExistence type="predicted"/>
<keyword evidence="2 5" id="KW-0812">Transmembrane</keyword>
<evidence type="ECO:0000256" key="5">
    <source>
        <dbReference type="SAM" id="Phobius"/>
    </source>
</evidence>
<comment type="caution">
    <text evidence="6">The sequence shown here is derived from an EMBL/GenBank/DDBJ whole genome shotgun (WGS) entry which is preliminary data.</text>
</comment>
<name>A0A1F5H4L5_9BACT</name>
<evidence type="ECO:0000313" key="7">
    <source>
        <dbReference type="Proteomes" id="UP000177039"/>
    </source>
</evidence>
<reference evidence="6 7" key="1">
    <citation type="journal article" date="2016" name="Nat. Commun.">
        <title>Thousands of microbial genomes shed light on interconnected biogeochemical processes in an aquifer system.</title>
        <authorList>
            <person name="Anantharaman K."/>
            <person name="Brown C.T."/>
            <person name="Hug L.A."/>
            <person name="Sharon I."/>
            <person name="Castelle C.J."/>
            <person name="Probst A.J."/>
            <person name="Thomas B.C."/>
            <person name="Singh A."/>
            <person name="Wilkins M.J."/>
            <person name="Karaoz U."/>
            <person name="Brodie E.L."/>
            <person name="Williams K.H."/>
            <person name="Hubbard S.S."/>
            <person name="Banfield J.F."/>
        </authorList>
    </citation>
    <scope>NUCLEOTIDE SEQUENCE [LARGE SCALE GENOMIC DNA]</scope>
</reference>
<evidence type="ECO:0008006" key="8">
    <source>
        <dbReference type="Google" id="ProtNLM"/>
    </source>
</evidence>
<feature type="transmembrane region" description="Helical" evidence="5">
    <location>
        <begin position="37"/>
        <end position="59"/>
    </location>
</feature>
<dbReference type="GO" id="GO:0016020">
    <property type="term" value="C:membrane"/>
    <property type="evidence" value="ECO:0007669"/>
    <property type="project" value="UniProtKB-SubCell"/>
</dbReference>
<sequence>MRIAKFDSNRNLVAALSYLLGFITGIVILVVEKEDKFIRFHAMQSTMIFGGLFILNVMVRLIFSPLVFLGVVASLVNILISIVAVIIWIVSMVKAYQGQMFKWPIVGDFAERQLGK</sequence>
<organism evidence="6 7">
    <name type="scientific">Candidatus Curtissbacteria bacterium RIFCSPLOWO2_01_FULL_42_50</name>
    <dbReference type="NCBI Taxonomy" id="1797730"/>
    <lineage>
        <taxon>Bacteria</taxon>
        <taxon>Candidatus Curtissiibacteriota</taxon>
    </lineage>
</organism>
<evidence type="ECO:0000256" key="4">
    <source>
        <dbReference type="ARBA" id="ARBA00023136"/>
    </source>
</evidence>
<dbReference type="InterPro" id="IPR019109">
    <property type="entry name" value="MamF_MmsF"/>
</dbReference>
<evidence type="ECO:0000256" key="3">
    <source>
        <dbReference type="ARBA" id="ARBA00022989"/>
    </source>
</evidence>
<evidence type="ECO:0000256" key="2">
    <source>
        <dbReference type="ARBA" id="ARBA00022692"/>
    </source>
</evidence>
<dbReference type="PANTHER" id="PTHR36460:SF1">
    <property type="entry name" value="UPF0132 DOMAIN PROTEIN (AFU_ORTHOLOGUE AFUA_3G10255)"/>
    <property type="match status" value="1"/>
</dbReference>
<dbReference type="Proteomes" id="UP000177039">
    <property type="component" value="Unassembled WGS sequence"/>
</dbReference>
<evidence type="ECO:0000256" key="1">
    <source>
        <dbReference type="ARBA" id="ARBA00004141"/>
    </source>
</evidence>
<keyword evidence="4 5" id="KW-0472">Membrane</keyword>
<protein>
    <recommendedName>
        <fullName evidence="8">DUF4870 domain-containing protein</fullName>
    </recommendedName>
</protein>